<comment type="cofactor">
    <cofactor evidence="1 5">
        <name>pyridoxal 5'-phosphate</name>
        <dbReference type="ChEBI" id="CHEBI:597326"/>
    </cofactor>
</comment>
<dbReference type="InterPro" id="IPR036038">
    <property type="entry name" value="Aminotransferase-like"/>
</dbReference>
<dbReference type="InterPro" id="IPR018300">
    <property type="entry name" value="Aminotrans_IV_CS"/>
</dbReference>
<evidence type="ECO:0000313" key="7">
    <source>
        <dbReference type="Proteomes" id="UP000290921"/>
    </source>
</evidence>
<dbReference type="Gene3D" id="3.20.10.10">
    <property type="entry name" value="D-amino Acid Aminotransferase, subunit A, domain 2"/>
    <property type="match status" value="1"/>
</dbReference>
<keyword evidence="6" id="KW-0032">Aminotransferase</keyword>
<dbReference type="InterPro" id="IPR043131">
    <property type="entry name" value="BCAT-like_N"/>
</dbReference>
<dbReference type="SUPFAM" id="SSF56752">
    <property type="entry name" value="D-aminoacid aminotransferase-like PLP-dependent enzymes"/>
    <property type="match status" value="1"/>
</dbReference>
<evidence type="ECO:0000256" key="5">
    <source>
        <dbReference type="RuleBase" id="RU004516"/>
    </source>
</evidence>
<dbReference type="PROSITE" id="PS00770">
    <property type="entry name" value="AA_TRANSFER_CLASS_4"/>
    <property type="match status" value="1"/>
</dbReference>
<dbReference type="GO" id="GO:0046394">
    <property type="term" value="P:carboxylic acid biosynthetic process"/>
    <property type="evidence" value="ECO:0007669"/>
    <property type="project" value="UniProtKB-ARBA"/>
</dbReference>
<comment type="caution">
    <text evidence="6">The sequence shown here is derived from an EMBL/GenBank/DDBJ whole genome shotgun (WGS) entry which is preliminary data.</text>
</comment>
<keyword evidence="6" id="KW-0808">Transferase</keyword>
<dbReference type="PANTHER" id="PTHR42743">
    <property type="entry name" value="AMINO-ACID AMINOTRANSFERASE"/>
    <property type="match status" value="1"/>
</dbReference>
<dbReference type="EMBL" id="QMAP01000002">
    <property type="protein sequence ID" value="RXI49813.1"/>
    <property type="molecule type" value="Genomic_DNA"/>
</dbReference>
<dbReference type="RefSeq" id="WP_129029758.1">
    <property type="nucleotide sequence ID" value="NZ_QMAP01000002.1"/>
</dbReference>
<organism evidence="6 7">
    <name type="scientific">Clostridium tetani</name>
    <dbReference type="NCBI Taxonomy" id="1513"/>
    <lineage>
        <taxon>Bacteria</taxon>
        <taxon>Bacillati</taxon>
        <taxon>Bacillota</taxon>
        <taxon>Clostridia</taxon>
        <taxon>Eubacteriales</taxon>
        <taxon>Clostridiaceae</taxon>
        <taxon>Clostridium</taxon>
    </lineage>
</organism>
<dbReference type="GO" id="GO:0005829">
    <property type="term" value="C:cytosol"/>
    <property type="evidence" value="ECO:0007669"/>
    <property type="project" value="TreeGrafter"/>
</dbReference>
<evidence type="ECO:0000313" key="6">
    <source>
        <dbReference type="EMBL" id="RXI49813.1"/>
    </source>
</evidence>
<evidence type="ECO:0000256" key="2">
    <source>
        <dbReference type="ARBA" id="ARBA00009320"/>
    </source>
</evidence>
<proteinExistence type="inferred from homology"/>
<gene>
    <name evidence="6" type="ORF">DP130_02180</name>
</gene>
<comment type="similarity">
    <text evidence="2 4">Belongs to the class-IV pyridoxal-phosphate-dependent aminotransferase family.</text>
</comment>
<dbReference type="InterPro" id="IPR050571">
    <property type="entry name" value="Class-IV_PLP-Dep_Aminotrnsfr"/>
</dbReference>
<dbReference type="PANTHER" id="PTHR42743:SF11">
    <property type="entry name" value="AMINODEOXYCHORISMATE LYASE"/>
    <property type="match status" value="1"/>
</dbReference>
<dbReference type="GO" id="GO:0008483">
    <property type="term" value="F:transaminase activity"/>
    <property type="evidence" value="ECO:0007669"/>
    <property type="project" value="UniProtKB-KW"/>
</dbReference>
<dbReference type="AlphaFoldDB" id="A0A4Q0VDR2"/>
<dbReference type="InterPro" id="IPR001544">
    <property type="entry name" value="Aminotrans_IV"/>
</dbReference>
<dbReference type="CDD" id="cd00449">
    <property type="entry name" value="PLPDE_IV"/>
    <property type="match status" value="1"/>
</dbReference>
<dbReference type="FunFam" id="3.20.10.10:FF:000002">
    <property type="entry name" value="D-alanine aminotransferase"/>
    <property type="match status" value="1"/>
</dbReference>
<dbReference type="Pfam" id="PF01063">
    <property type="entry name" value="Aminotran_4"/>
    <property type="match status" value="1"/>
</dbReference>
<sequence length="273" mass="31915">MNIFGKYYIFNNDIKDSREFNDNIIKGEKNIYEVLKVKNSVPLLLEEHIKRLKSTSNLTNLKIWLKESFIENSIKKLIKKNKVEEGSLKFILNFEEKNFICYFEETIFPSKEDFKEGISTALYNEERENPNAKVLKLDFRKILDKFIKDKNIFEAILVDRNGFITEGSKSNIFMVKDHKLITTPSKAVLPGITRKQVLDICNELNISVIEKYIGSEQLEEVDGIFISSTPFDILPIKTVDDLKFKSSKNPLIISIMDKYNKKIYEYIKNKKDN</sequence>
<dbReference type="Proteomes" id="UP000290921">
    <property type="component" value="Unassembled WGS sequence"/>
</dbReference>
<protein>
    <submittedName>
        <fullName evidence="6">Aminotransferase class IV</fullName>
    </submittedName>
</protein>
<evidence type="ECO:0000256" key="1">
    <source>
        <dbReference type="ARBA" id="ARBA00001933"/>
    </source>
</evidence>
<reference evidence="6 7" key="1">
    <citation type="submission" date="2018-06" db="EMBL/GenBank/DDBJ databases">
        <title>Genome conservation of Clostridium tetani.</title>
        <authorList>
            <person name="Bruggemann H."/>
            <person name="Popoff M.R."/>
        </authorList>
    </citation>
    <scope>NUCLEOTIDE SEQUENCE [LARGE SCALE GENOMIC DNA]</scope>
    <source>
        <strain evidence="6 7">2017.061</strain>
    </source>
</reference>
<keyword evidence="3 5" id="KW-0663">Pyridoxal phosphate</keyword>
<dbReference type="InterPro" id="IPR043132">
    <property type="entry name" value="BCAT-like_C"/>
</dbReference>
<evidence type="ECO:0000256" key="4">
    <source>
        <dbReference type="RuleBase" id="RU004106"/>
    </source>
</evidence>
<dbReference type="GO" id="GO:0008652">
    <property type="term" value="P:amino acid biosynthetic process"/>
    <property type="evidence" value="ECO:0007669"/>
    <property type="project" value="UniProtKB-ARBA"/>
</dbReference>
<accession>A0A4Q0VDR2</accession>
<dbReference type="Gene3D" id="3.30.470.10">
    <property type="match status" value="1"/>
</dbReference>
<evidence type="ECO:0000256" key="3">
    <source>
        <dbReference type="ARBA" id="ARBA00022898"/>
    </source>
</evidence>
<name>A0A4Q0VDR2_CLOTA</name>